<evidence type="ECO:0000313" key="1">
    <source>
        <dbReference type="EMBL" id="KAK2554122.1"/>
    </source>
</evidence>
<reference evidence="1" key="1">
    <citation type="journal article" date="2023" name="G3 (Bethesda)">
        <title>Whole genome assembly and annotation of the endangered Caribbean coral Acropora cervicornis.</title>
        <authorList>
            <person name="Selwyn J.D."/>
            <person name="Vollmer S.V."/>
        </authorList>
    </citation>
    <scope>NUCLEOTIDE SEQUENCE</scope>
    <source>
        <strain evidence="1">K2</strain>
    </source>
</reference>
<name>A0AAD9Q3K8_ACRCE</name>
<sequence>MSTSSGRKRIYDSNATKCNVRNQHHTRVWLDSVIYSSWISAKSMCSHSSHSKFAGHLLSLEQRRRSMQVDITGVSAVEDLQFLADTLYRILDGSVMVSRSSSVSSRSSVEESEDELSFTLKDVQLDEALCELNHHKDLDEIESGSKEEQSL</sequence>
<feature type="non-terminal residue" evidence="1">
    <location>
        <position position="151"/>
    </location>
</feature>
<gene>
    <name evidence="1" type="ORF">P5673_024474</name>
</gene>
<dbReference type="AlphaFoldDB" id="A0AAD9Q3K8"/>
<reference evidence="1" key="2">
    <citation type="journal article" date="2023" name="Science">
        <title>Genomic signatures of disease resistance in endangered staghorn corals.</title>
        <authorList>
            <person name="Vollmer S.V."/>
            <person name="Selwyn J.D."/>
            <person name="Despard B.A."/>
            <person name="Roesel C.L."/>
        </authorList>
    </citation>
    <scope>NUCLEOTIDE SEQUENCE</scope>
    <source>
        <strain evidence="1">K2</strain>
    </source>
</reference>
<evidence type="ECO:0000313" key="2">
    <source>
        <dbReference type="Proteomes" id="UP001249851"/>
    </source>
</evidence>
<organism evidence="1 2">
    <name type="scientific">Acropora cervicornis</name>
    <name type="common">Staghorn coral</name>
    <dbReference type="NCBI Taxonomy" id="6130"/>
    <lineage>
        <taxon>Eukaryota</taxon>
        <taxon>Metazoa</taxon>
        <taxon>Cnidaria</taxon>
        <taxon>Anthozoa</taxon>
        <taxon>Hexacorallia</taxon>
        <taxon>Scleractinia</taxon>
        <taxon>Astrocoeniina</taxon>
        <taxon>Acroporidae</taxon>
        <taxon>Acropora</taxon>
    </lineage>
</organism>
<proteinExistence type="predicted"/>
<protein>
    <submittedName>
        <fullName evidence="1">Uncharacterized protein</fullName>
    </submittedName>
</protein>
<comment type="caution">
    <text evidence="1">The sequence shown here is derived from an EMBL/GenBank/DDBJ whole genome shotgun (WGS) entry which is preliminary data.</text>
</comment>
<dbReference type="Proteomes" id="UP001249851">
    <property type="component" value="Unassembled WGS sequence"/>
</dbReference>
<keyword evidence="2" id="KW-1185">Reference proteome</keyword>
<dbReference type="EMBL" id="JARQWQ010000072">
    <property type="protein sequence ID" value="KAK2554122.1"/>
    <property type="molecule type" value="Genomic_DNA"/>
</dbReference>
<accession>A0AAD9Q3K8</accession>